<dbReference type="AlphaFoldDB" id="A0A7I8VXP3"/>
<sequence length="311" mass="37116">MQHQNSGTFKLIVNTDDYASDFSYESELENRRIKVTDLASKPRKSREKLPSKQNVVTEYEKEELRTHRLHFLSLDAYSRHKKMINDYLQYYGGRRSDFKRDSSKDKTDLDVIRENHRFLWEESEDEIDSWEKKLAKKYWDKLYKEYCIADLSRYKENKIGMRWRTEKEVVIGKGQFICGNKRCEIHKQLTSWEVNFGYVEENQEKNALVKLRLCPSCSDKLNYHHKRRKAKAKKRKHSDSSEEDDEKVERKRNKDEEINSKDIKGENAEESDESKVSSNKDAASIWSGPAPVVEEKSRDDEFNDYFDEMFE</sequence>
<accession>A0A7I8VXP3</accession>
<organism evidence="2 3">
    <name type="scientific">Dimorphilus gyrociliatus</name>
    <dbReference type="NCBI Taxonomy" id="2664684"/>
    <lineage>
        <taxon>Eukaryota</taxon>
        <taxon>Metazoa</taxon>
        <taxon>Spiralia</taxon>
        <taxon>Lophotrochozoa</taxon>
        <taxon>Annelida</taxon>
        <taxon>Polychaeta</taxon>
        <taxon>Polychaeta incertae sedis</taxon>
        <taxon>Dinophilidae</taxon>
        <taxon>Dimorphilus</taxon>
    </lineage>
</organism>
<dbReference type="PANTHER" id="PTHR11567">
    <property type="entry name" value="ACID PHOSPHATASE-RELATED"/>
    <property type="match status" value="1"/>
</dbReference>
<proteinExistence type="predicted"/>
<dbReference type="Pfam" id="PF09725">
    <property type="entry name" value="Fra10Ac1"/>
    <property type="match status" value="1"/>
</dbReference>
<dbReference type="OrthoDB" id="197967at2759"/>
<dbReference type="InterPro" id="IPR019129">
    <property type="entry name" value="Folate-sensitive_fs_Fra10Ac1"/>
</dbReference>
<comment type="caution">
    <text evidence="2">The sequence shown here is derived from an EMBL/GenBank/DDBJ whole genome shotgun (WGS) entry which is preliminary data.</text>
</comment>
<dbReference type="InterPro" id="IPR050645">
    <property type="entry name" value="Histidine_acid_phosphatase"/>
</dbReference>
<feature type="compositionally biased region" description="Basic and acidic residues" evidence="1">
    <location>
        <begin position="247"/>
        <end position="267"/>
    </location>
</feature>
<feature type="compositionally biased region" description="Basic residues" evidence="1">
    <location>
        <begin position="225"/>
        <end position="237"/>
    </location>
</feature>
<evidence type="ECO:0000313" key="3">
    <source>
        <dbReference type="Proteomes" id="UP000549394"/>
    </source>
</evidence>
<gene>
    <name evidence="2" type="ORF">DGYR_LOCUS8659</name>
</gene>
<protein>
    <submittedName>
        <fullName evidence="2">DgyrCDS9145</fullName>
    </submittedName>
</protein>
<dbReference type="Proteomes" id="UP000549394">
    <property type="component" value="Unassembled WGS sequence"/>
</dbReference>
<evidence type="ECO:0000256" key="1">
    <source>
        <dbReference type="SAM" id="MobiDB-lite"/>
    </source>
</evidence>
<feature type="region of interest" description="Disordered" evidence="1">
    <location>
        <begin position="225"/>
        <end position="299"/>
    </location>
</feature>
<name>A0A7I8VXP3_9ANNE</name>
<reference evidence="2 3" key="1">
    <citation type="submission" date="2020-08" db="EMBL/GenBank/DDBJ databases">
        <authorList>
            <person name="Hejnol A."/>
        </authorList>
    </citation>
    <scope>NUCLEOTIDE SEQUENCE [LARGE SCALE GENOMIC DNA]</scope>
</reference>
<dbReference type="PANTHER" id="PTHR11567:SF25">
    <property type="entry name" value="PROTEIN FRA10AC1"/>
    <property type="match status" value="1"/>
</dbReference>
<evidence type="ECO:0000313" key="2">
    <source>
        <dbReference type="EMBL" id="CAD5120580.1"/>
    </source>
</evidence>
<keyword evidence="3" id="KW-1185">Reference proteome</keyword>
<dbReference type="EMBL" id="CAJFCJ010000012">
    <property type="protein sequence ID" value="CAD5120580.1"/>
    <property type="molecule type" value="Genomic_DNA"/>
</dbReference>
<dbReference type="GO" id="GO:0016791">
    <property type="term" value="F:phosphatase activity"/>
    <property type="evidence" value="ECO:0007669"/>
    <property type="project" value="TreeGrafter"/>
</dbReference>